<feature type="transmembrane region" description="Helical" evidence="1">
    <location>
        <begin position="137"/>
        <end position="154"/>
    </location>
</feature>
<evidence type="ECO:0000313" key="2">
    <source>
        <dbReference type="EMBL" id="CAK9201242.1"/>
    </source>
</evidence>
<evidence type="ECO:0000256" key="1">
    <source>
        <dbReference type="SAM" id="Phobius"/>
    </source>
</evidence>
<reference evidence="2" key="1">
    <citation type="submission" date="2024-02" db="EMBL/GenBank/DDBJ databases">
        <authorList>
            <consortium name="ELIXIR-Norway"/>
            <consortium name="Elixir Norway"/>
        </authorList>
    </citation>
    <scope>NUCLEOTIDE SEQUENCE</scope>
</reference>
<keyword evidence="1" id="KW-0472">Membrane</keyword>
<protein>
    <submittedName>
        <fullName evidence="2">Uncharacterized protein</fullName>
    </submittedName>
</protein>
<feature type="transmembrane region" description="Helical" evidence="1">
    <location>
        <begin position="107"/>
        <end position="125"/>
    </location>
</feature>
<sequence length="241" mass="26709">MASQWHACVASSSFSPPCFLSSSHSSLFAFHPKGFFPSLGRLATSCKTQKLIPCSSSITSSSTRKMQNGGGKIHSALMSTWSRVPDPIQGYPWGQASVNFAWRLADLLWVTGKWLAIPVLLVSALSEVSYTLMQEKIFLIPAGMLGGFAFAGMVKETALEMCEALESVQVTEVPWHIIVVGFFFLLVKAIGPHFPAWGRVVLPHFANGGLWQTMRLLNQWRRHEARKTKVELDQHKLDSSM</sequence>
<organism evidence="2 3">
    <name type="scientific">Sphagnum troendelagicum</name>
    <dbReference type="NCBI Taxonomy" id="128251"/>
    <lineage>
        <taxon>Eukaryota</taxon>
        <taxon>Viridiplantae</taxon>
        <taxon>Streptophyta</taxon>
        <taxon>Embryophyta</taxon>
        <taxon>Bryophyta</taxon>
        <taxon>Sphagnophytina</taxon>
        <taxon>Sphagnopsida</taxon>
        <taxon>Sphagnales</taxon>
        <taxon>Sphagnaceae</taxon>
        <taxon>Sphagnum</taxon>
    </lineage>
</organism>
<feature type="transmembrane region" description="Helical" evidence="1">
    <location>
        <begin position="174"/>
        <end position="191"/>
    </location>
</feature>
<dbReference type="PANTHER" id="PTHR36000:SF2">
    <property type="entry name" value="DEFECTIVE 1273 PROTEIN, PUTATIVE-RELATED"/>
    <property type="match status" value="1"/>
</dbReference>
<proteinExistence type="predicted"/>
<dbReference type="EMBL" id="OZ019905">
    <property type="protein sequence ID" value="CAK9201242.1"/>
    <property type="molecule type" value="Genomic_DNA"/>
</dbReference>
<dbReference type="PANTHER" id="PTHR36000">
    <property type="entry name" value="DEFECTIVE 1273 PROTEIN, PUTATIVE-RELATED"/>
    <property type="match status" value="1"/>
</dbReference>
<accession>A0ABP0TNX7</accession>
<keyword evidence="1" id="KW-1133">Transmembrane helix</keyword>
<keyword evidence="3" id="KW-1185">Reference proteome</keyword>
<dbReference type="Proteomes" id="UP001497512">
    <property type="component" value="Chromosome 13"/>
</dbReference>
<name>A0ABP0TNX7_9BRYO</name>
<gene>
    <name evidence="2" type="ORF">CSSPTR1EN2_LOCUS5809</name>
</gene>
<evidence type="ECO:0000313" key="3">
    <source>
        <dbReference type="Proteomes" id="UP001497512"/>
    </source>
</evidence>
<keyword evidence="1" id="KW-0812">Transmembrane</keyword>